<gene>
    <name evidence="2" type="ORF">IAA08_06270</name>
</gene>
<dbReference type="InterPro" id="IPR029039">
    <property type="entry name" value="Flavoprotein-like_sf"/>
</dbReference>
<organism evidence="2 3">
    <name type="scientific">Candidatus Eubacterium avistercoris</name>
    <dbReference type="NCBI Taxonomy" id="2838567"/>
    <lineage>
        <taxon>Bacteria</taxon>
        <taxon>Bacillati</taxon>
        <taxon>Bacillota</taxon>
        <taxon>Clostridia</taxon>
        <taxon>Eubacteriales</taxon>
        <taxon>Eubacteriaceae</taxon>
        <taxon>Eubacterium</taxon>
    </lineage>
</organism>
<reference evidence="2" key="2">
    <citation type="submission" date="2021-04" db="EMBL/GenBank/DDBJ databases">
        <authorList>
            <person name="Gilroy R."/>
        </authorList>
    </citation>
    <scope>NUCLEOTIDE SEQUENCE</scope>
    <source>
        <strain evidence="2">CHK192-9172</strain>
    </source>
</reference>
<dbReference type="AlphaFoldDB" id="A0A9D2IFL8"/>
<dbReference type="NCBIfam" id="NF005501">
    <property type="entry name" value="PRK07116.1"/>
    <property type="match status" value="1"/>
</dbReference>
<dbReference type="GO" id="GO:0010181">
    <property type="term" value="F:FMN binding"/>
    <property type="evidence" value="ECO:0007669"/>
    <property type="project" value="InterPro"/>
</dbReference>
<evidence type="ECO:0000313" key="2">
    <source>
        <dbReference type="EMBL" id="HIZ07524.1"/>
    </source>
</evidence>
<dbReference type="Pfam" id="PF12682">
    <property type="entry name" value="Flavodoxin_4"/>
    <property type="match status" value="1"/>
</dbReference>
<evidence type="ECO:0000259" key="1">
    <source>
        <dbReference type="PROSITE" id="PS50902"/>
    </source>
</evidence>
<feature type="domain" description="Flavodoxin-like" evidence="1">
    <location>
        <begin position="4"/>
        <end position="159"/>
    </location>
</feature>
<dbReference type="PROSITE" id="PS50902">
    <property type="entry name" value="FLAVODOXIN_LIKE"/>
    <property type="match status" value="1"/>
</dbReference>
<proteinExistence type="predicted"/>
<dbReference type="Gene3D" id="3.40.50.360">
    <property type="match status" value="1"/>
</dbReference>
<accession>A0A9D2IFL8</accession>
<protein>
    <submittedName>
        <fullName evidence="2">NAD(P)H-dependent oxidoreductase</fullName>
    </submittedName>
</protein>
<reference evidence="2" key="1">
    <citation type="journal article" date="2021" name="PeerJ">
        <title>Extensive microbial diversity within the chicken gut microbiome revealed by metagenomics and culture.</title>
        <authorList>
            <person name="Gilroy R."/>
            <person name="Ravi A."/>
            <person name="Getino M."/>
            <person name="Pursley I."/>
            <person name="Horton D.L."/>
            <person name="Alikhan N.F."/>
            <person name="Baker D."/>
            <person name="Gharbi K."/>
            <person name="Hall N."/>
            <person name="Watson M."/>
            <person name="Adriaenssens E.M."/>
            <person name="Foster-Nyarko E."/>
            <person name="Jarju S."/>
            <person name="Secka A."/>
            <person name="Antonio M."/>
            <person name="Oren A."/>
            <person name="Chaudhuri R.R."/>
            <person name="La Ragione R."/>
            <person name="Hildebrand F."/>
            <person name="Pallen M.J."/>
        </authorList>
    </citation>
    <scope>NUCLEOTIDE SEQUENCE</scope>
    <source>
        <strain evidence="2">CHK192-9172</strain>
    </source>
</reference>
<sequence length="159" mass="17592">MSKTLVAYFSASGTTARVAEKLAQAAQADLYEIRPQVPYTVKDLDWTNKKSRSSVEMSDPSNRPALADQDAHIENYDTIFLGFPIWWYVAPVLINTFLESYDFSGKKIIVFATSGGSGLGKTIDRLRPSVSKDTVFAEGRRLNSGCSVSELQSWVESVL</sequence>
<evidence type="ECO:0000313" key="3">
    <source>
        <dbReference type="Proteomes" id="UP000824024"/>
    </source>
</evidence>
<dbReference type="PANTHER" id="PTHR39201:SF1">
    <property type="entry name" value="FLAVODOXIN-LIKE DOMAIN-CONTAINING PROTEIN"/>
    <property type="match status" value="1"/>
</dbReference>
<dbReference type="EMBL" id="DXCH01000177">
    <property type="protein sequence ID" value="HIZ07524.1"/>
    <property type="molecule type" value="Genomic_DNA"/>
</dbReference>
<dbReference type="InterPro" id="IPR008254">
    <property type="entry name" value="Flavodoxin/NO_synth"/>
</dbReference>
<comment type="caution">
    <text evidence="2">The sequence shown here is derived from an EMBL/GenBank/DDBJ whole genome shotgun (WGS) entry which is preliminary data.</text>
</comment>
<dbReference type="PANTHER" id="PTHR39201">
    <property type="entry name" value="EXPORTED PROTEIN-RELATED"/>
    <property type="match status" value="1"/>
</dbReference>
<dbReference type="Proteomes" id="UP000824024">
    <property type="component" value="Unassembled WGS sequence"/>
</dbReference>
<name>A0A9D2IFL8_9FIRM</name>
<dbReference type="SUPFAM" id="SSF52218">
    <property type="entry name" value="Flavoproteins"/>
    <property type="match status" value="1"/>
</dbReference>
<dbReference type="GO" id="GO:0016651">
    <property type="term" value="F:oxidoreductase activity, acting on NAD(P)H"/>
    <property type="evidence" value="ECO:0007669"/>
    <property type="project" value="UniProtKB-ARBA"/>
</dbReference>